<dbReference type="Proteomes" id="UP001237152">
    <property type="component" value="Segment"/>
</dbReference>
<gene>
    <name evidence="2" type="ORF">pclt_cds_666</name>
</gene>
<evidence type="ECO:0000256" key="1">
    <source>
        <dbReference type="SAM" id="Phobius"/>
    </source>
</evidence>
<organism evidence="2 3">
    <name type="scientific">Pandoravirus celtis</name>
    <dbReference type="NCBI Taxonomy" id="2568002"/>
    <lineage>
        <taxon>Viruses</taxon>
        <taxon>Pandoravirus</taxon>
    </lineage>
</organism>
<keyword evidence="1" id="KW-0472">Membrane</keyword>
<proteinExistence type="predicted"/>
<evidence type="ECO:0000313" key="3">
    <source>
        <dbReference type="Proteomes" id="UP001237152"/>
    </source>
</evidence>
<dbReference type="EMBL" id="MK174290">
    <property type="protein sequence ID" value="QBZ81253.1"/>
    <property type="molecule type" value="Genomic_DNA"/>
</dbReference>
<evidence type="ECO:0000313" key="2">
    <source>
        <dbReference type="EMBL" id="QBZ81253.1"/>
    </source>
</evidence>
<protein>
    <submittedName>
        <fullName evidence="2">Uncharacterized protein</fullName>
    </submittedName>
</protein>
<keyword evidence="1" id="KW-0812">Transmembrane</keyword>
<sequence length="168" mass="18476">MDQPISLADTIFNLSEHNLRLALVRCSATRKRRPASTKTHRMTMYGNHLLNDIPTRSLLGCATIAVGLAIVYILAAPAIAVVAAWRRLCFDRRGACCQPTRGEVAIHSPAIPGDPSAAQAPMDYSYYCDDYDVDVDQPRYCTISTHGHTMAPILRCAVLLLLRPQPSL</sequence>
<name>A0A4D6EIU9_9VIRU</name>
<reference evidence="2" key="1">
    <citation type="journal article" date="2019" name="Front. Microbiol.">
        <title>Pandoravirus Celtis Illustrates the Microevolution Processes at Work in the Giant Pandoraviridae Genomes.</title>
        <authorList>
            <person name="Legendre M."/>
            <person name="Alempic J.M."/>
            <person name="Philippe N."/>
            <person name="Lartigue A."/>
            <person name="Jeudy S."/>
            <person name="Poirot O."/>
            <person name="Ta N.T."/>
            <person name="Nin S."/>
            <person name="Coute Y."/>
            <person name="Abergel C."/>
            <person name="Claverie J.M."/>
        </authorList>
    </citation>
    <scope>NUCLEOTIDE SEQUENCE</scope>
</reference>
<feature type="transmembrane region" description="Helical" evidence="1">
    <location>
        <begin position="57"/>
        <end position="85"/>
    </location>
</feature>
<accession>A0A4D6EIU9</accession>
<keyword evidence="1" id="KW-1133">Transmembrane helix</keyword>